<accession>A0A182MQC3</accession>
<sequence length="169" mass="19615">MSPRTYLLSRPIVTDAIFGTFLLHDERSLAIAQETNLWGAHLRWWRPSNSEHHQYVHHHGRHDREGGQDTQPLSIGKRIPNRPLVDEQCKDYRTEQCRQRNYDRYRVNLIVRKALMGHVCLEEGIDASQASIISILSEPKQQQATLNNEPNRVPKLTRRTQDESASSDI</sequence>
<evidence type="ECO:0000313" key="3">
    <source>
        <dbReference type="Proteomes" id="UP000075883"/>
    </source>
</evidence>
<protein>
    <submittedName>
        <fullName evidence="2">Uncharacterized protein</fullName>
    </submittedName>
</protein>
<keyword evidence="3" id="KW-1185">Reference proteome</keyword>
<dbReference type="EMBL" id="AXCM01001935">
    <property type="status" value="NOT_ANNOTATED_CDS"/>
    <property type="molecule type" value="Genomic_DNA"/>
</dbReference>
<reference evidence="3" key="1">
    <citation type="submission" date="2013-09" db="EMBL/GenBank/DDBJ databases">
        <title>The Genome Sequence of Anopheles culicifacies species A.</title>
        <authorList>
            <consortium name="The Broad Institute Genomics Platform"/>
            <person name="Neafsey D.E."/>
            <person name="Besansky N."/>
            <person name="Howell P."/>
            <person name="Walton C."/>
            <person name="Young S.K."/>
            <person name="Zeng Q."/>
            <person name="Gargeya S."/>
            <person name="Fitzgerald M."/>
            <person name="Haas B."/>
            <person name="Abouelleil A."/>
            <person name="Allen A.W."/>
            <person name="Alvarado L."/>
            <person name="Arachchi H.M."/>
            <person name="Berlin A.M."/>
            <person name="Chapman S.B."/>
            <person name="Gainer-Dewar J."/>
            <person name="Goldberg J."/>
            <person name="Griggs A."/>
            <person name="Gujja S."/>
            <person name="Hansen M."/>
            <person name="Howarth C."/>
            <person name="Imamovic A."/>
            <person name="Ireland A."/>
            <person name="Larimer J."/>
            <person name="McCowan C."/>
            <person name="Murphy C."/>
            <person name="Pearson M."/>
            <person name="Poon T.W."/>
            <person name="Priest M."/>
            <person name="Roberts A."/>
            <person name="Saif S."/>
            <person name="Shea T."/>
            <person name="Sisk P."/>
            <person name="Sykes S."/>
            <person name="Wortman J."/>
            <person name="Nusbaum C."/>
            <person name="Birren B."/>
        </authorList>
    </citation>
    <scope>NUCLEOTIDE SEQUENCE [LARGE SCALE GENOMIC DNA]</scope>
    <source>
        <strain evidence="3">A-37</strain>
    </source>
</reference>
<evidence type="ECO:0000256" key="1">
    <source>
        <dbReference type="SAM" id="MobiDB-lite"/>
    </source>
</evidence>
<organism evidence="2 3">
    <name type="scientific">Anopheles culicifacies</name>
    <dbReference type="NCBI Taxonomy" id="139723"/>
    <lineage>
        <taxon>Eukaryota</taxon>
        <taxon>Metazoa</taxon>
        <taxon>Ecdysozoa</taxon>
        <taxon>Arthropoda</taxon>
        <taxon>Hexapoda</taxon>
        <taxon>Insecta</taxon>
        <taxon>Pterygota</taxon>
        <taxon>Neoptera</taxon>
        <taxon>Endopterygota</taxon>
        <taxon>Diptera</taxon>
        <taxon>Nematocera</taxon>
        <taxon>Culicoidea</taxon>
        <taxon>Culicidae</taxon>
        <taxon>Anophelinae</taxon>
        <taxon>Anopheles</taxon>
        <taxon>culicifacies species complex</taxon>
    </lineage>
</organism>
<dbReference type="AlphaFoldDB" id="A0A182MQC3"/>
<evidence type="ECO:0000313" key="2">
    <source>
        <dbReference type="EnsemblMetazoa" id="ACUA023743-PA"/>
    </source>
</evidence>
<feature type="region of interest" description="Disordered" evidence="1">
    <location>
        <begin position="59"/>
        <end position="78"/>
    </location>
</feature>
<dbReference type="VEuPathDB" id="VectorBase:ACUA023743"/>
<dbReference type="EnsemblMetazoa" id="ACUA023743-RA">
    <property type="protein sequence ID" value="ACUA023743-PA"/>
    <property type="gene ID" value="ACUA023743"/>
</dbReference>
<name>A0A182MQC3_9DIPT</name>
<reference evidence="2" key="2">
    <citation type="submission" date="2020-05" db="UniProtKB">
        <authorList>
            <consortium name="EnsemblMetazoa"/>
        </authorList>
    </citation>
    <scope>IDENTIFICATION</scope>
    <source>
        <strain evidence="2">A-37</strain>
    </source>
</reference>
<proteinExistence type="predicted"/>
<feature type="region of interest" description="Disordered" evidence="1">
    <location>
        <begin position="143"/>
        <end position="169"/>
    </location>
</feature>
<dbReference type="Proteomes" id="UP000075883">
    <property type="component" value="Unassembled WGS sequence"/>
</dbReference>